<sequence length="34" mass="4274">MKIYGRTLKKKPEKKYAFALRIYQKKFIEEPRDR</sequence>
<organism evidence="1 2">
    <name type="scientific">Candidozyma auris</name>
    <name type="common">Yeast</name>
    <name type="synonym">Candida auris</name>
    <dbReference type="NCBI Taxonomy" id="498019"/>
    <lineage>
        <taxon>Eukaryota</taxon>
        <taxon>Fungi</taxon>
        <taxon>Dikarya</taxon>
        <taxon>Ascomycota</taxon>
        <taxon>Saccharomycotina</taxon>
        <taxon>Pichiomycetes</taxon>
        <taxon>Metschnikowiaceae</taxon>
        <taxon>Candidozyma</taxon>
    </lineage>
</organism>
<reference evidence="2" key="1">
    <citation type="journal article" date="2015" name="BMC Genomics">
        <title>Draft genome of a commonly misdiagnosed multidrug resistant pathogen Candida auris.</title>
        <authorList>
            <person name="Chatterjee S."/>
            <person name="Alampalli S.V."/>
            <person name="Nageshan R.K."/>
            <person name="Chettiar S.T."/>
            <person name="Joshi S."/>
            <person name="Tatu U.S."/>
        </authorList>
    </citation>
    <scope>NUCLEOTIDE SEQUENCE [LARGE SCALE GENOMIC DNA]</scope>
    <source>
        <strain evidence="2">6684</strain>
    </source>
</reference>
<evidence type="ECO:0000313" key="2">
    <source>
        <dbReference type="Proteomes" id="UP000037122"/>
    </source>
</evidence>
<dbReference type="VEuPathDB" id="FungiDB:QG37_04710"/>
<protein>
    <submittedName>
        <fullName evidence="1">Uncharacterized protein</fullName>
    </submittedName>
</protein>
<accession>A0A0L0NYL8</accession>
<comment type="caution">
    <text evidence="1">The sequence shown here is derived from an EMBL/GenBank/DDBJ whole genome shotgun (WGS) entry which is preliminary data.</text>
</comment>
<evidence type="ECO:0000313" key="1">
    <source>
        <dbReference type="EMBL" id="KND98800.1"/>
    </source>
</evidence>
<dbReference type="Proteomes" id="UP000037122">
    <property type="component" value="Unassembled WGS sequence"/>
</dbReference>
<name>A0A0L0NYL8_CANAR</name>
<dbReference type="AlphaFoldDB" id="A0A0L0NYL8"/>
<proteinExistence type="predicted"/>
<dbReference type="EMBL" id="LGST01000031">
    <property type="protein sequence ID" value="KND98800.1"/>
    <property type="molecule type" value="Genomic_DNA"/>
</dbReference>
<gene>
    <name evidence="1" type="ORF">QG37_04710</name>
</gene>